<feature type="region of interest" description="Disordered" evidence="2">
    <location>
        <begin position="1410"/>
        <end position="1441"/>
    </location>
</feature>
<feature type="compositionally biased region" description="Basic residues" evidence="2">
    <location>
        <begin position="1430"/>
        <end position="1441"/>
    </location>
</feature>
<sequence>MLKNLDITTSIQEISNESAPYLNTSHYSNNNTNIKINSQIQDGDFNIENILSLIYNIKNENDFYKLKESVVVSGSPEFIYRFAQGILDIFFEEQSFNTTLSSNSKLTISQKNIIYDETLNLLLEQSQKNHALSQFLLGKIYYTRKIYYKSFRFFELALKNRFYDAAFYLGLFFEHGLGIDSNVEKAEYFYLRAIESTLGHIAMLQLAHLYLNQKINGKSRIKEAIFWLERAAMLDSDLIDVEKINNLKNNNTNTINPLPLYESSGINKEESDNMLMTPFRVQSLPFIKDKVKTSFSNNTTPLLTAQFNKERRRSLATAKINKKYTHNHSYSYSYGTSTTSFNSINNNTKHNSSNSQSSNEYQELKIQFNSKDNTEENTELLIKNNTEDIDCITELESEINKDSEQDIDSKSQRSIDSQHSNSVIMSPSIIEDVSKLVKDEEESFEISSVKSNYFEKMKDKLKISKNVQFNLQVQAEACFILYELYRNSYQNLIEKNLKLSKYYLNIASLNGSTKAMYYRGLYFSNSFEKTKEWITKAAEQNHLYSQILLIYWNLGGLNEQDIDEASALFWLQCASRLDNLSTEEEKMVQAKIWYVLASFYEEGISDILKPDDQESKLLYRLASLRNLPEAIIKMEKFENEEEDNFESYDYYVYLNQKKKHRKDHKKNLSEKRLSRRQSKFEKRHSKGVASDDISINTYRLSNGNNSDIGSLSSDTAIKNPSNLIRRGSILTNNIDRRNSVSTYNTNISEYRRGSISTLTSNEYRRSSISNGNMIGSRVGSITSNYTDTEGSSYDNYSTVRTIEALKTNDADQNNTYNEIMERRNTLTKKNSILRKGSFLNITSLFDKHDHSNKSDTESISTNTIKGPNIDHMINKYYSKNNYIVTSILLLLNIPHALVLPYPSQIPTPTSSFQNSNPLISHTPYLRSKSVMSSSSKINQIPSTYNFNNLLRKGSISNSSLNNYSHNHIHTKIRNSIQPKIPSSNLISTLKRNKKTNHPIGNIIYNNDDNELDSNSSSLSVDESDNEFNDSSDDTKKISNTQNTTKRHPPKFLISSTSTDDKNINENESINKNINNSNYTNTIVCNSPSMMTSKDLIYQNKKYSNSDSKLNTIEVSEKQNLEIIHPLTKSKTVIGHKKNNSLNSLNINNFTPLKSNSMALSDIDSGSSYTRNSELSSLPGNSVYSHYPKSSYSSTNSLNQLEDLKDKYIEKDKIKKKLNKNVEASVIMNKRSSSLSKYQQMKYNLNLQNINNNNNNNSRANENTKSKNDTSLNKPETNNNMHNIYEKKVLNNYSFNSTTNILDTPFMNSSPSLSEQISEKFNQIMDKEDGELSDKGEIIEINDNNREISENIINENDISTNDYSYDLESSNDYNYNDYTVFEKRTSTLLYNDYINSFNYASNSLINPSYDNPQSNLKINSKDDNINSTTKSKSKSKNKGKKRSLLKMRSIINSFSSERERNNSLKKKEELQNNTSFNLNNENNDSGIKLYLKRYHKNDNQSNSNNNLYRTSTIESNTNTTDSMDDTYSEITKNKGFMKKSRELLKNKISKSKLLLHHKSSNGSSKSKHRNSKDNKSFLGKDVSIIEDPLYENEHNYIEENNLTYLSRVSSGSKSSHIYRHAQSLYDPNQDQLKIVRKLSDLENFKKTYSLINKNYTGIEDHKGETGNVNNHTLLENDYFKAYSSSRPEELYTEKGKSKNINQNNEK</sequence>
<feature type="compositionally biased region" description="Basic residues" evidence="2">
    <location>
        <begin position="1547"/>
        <end position="1569"/>
    </location>
</feature>
<accession>A0A1Y2A4V6</accession>
<feature type="region of interest" description="Disordered" evidence="2">
    <location>
        <begin position="1547"/>
        <end position="1574"/>
    </location>
</feature>
<feature type="compositionally biased region" description="Basic residues" evidence="2">
    <location>
        <begin position="673"/>
        <end position="686"/>
    </location>
</feature>
<dbReference type="InterPro" id="IPR011990">
    <property type="entry name" value="TPR-like_helical_dom_sf"/>
</dbReference>
<evidence type="ECO:0000313" key="3">
    <source>
        <dbReference type="EMBL" id="ORY17546.1"/>
    </source>
</evidence>
<feature type="compositionally biased region" description="Acidic residues" evidence="2">
    <location>
        <begin position="1021"/>
        <end position="1031"/>
    </location>
</feature>
<feature type="region of interest" description="Disordered" evidence="2">
    <location>
        <begin position="1248"/>
        <end position="1278"/>
    </location>
</feature>
<keyword evidence="4" id="KW-1185">Reference proteome</keyword>
<dbReference type="InterPro" id="IPR006597">
    <property type="entry name" value="Sel1-like"/>
</dbReference>
<dbReference type="OrthoDB" id="2151014at2759"/>
<organism evidence="3 4">
    <name type="scientific">Neocallimastix californiae</name>
    <dbReference type="NCBI Taxonomy" id="1754190"/>
    <lineage>
        <taxon>Eukaryota</taxon>
        <taxon>Fungi</taxon>
        <taxon>Fungi incertae sedis</taxon>
        <taxon>Chytridiomycota</taxon>
        <taxon>Chytridiomycota incertae sedis</taxon>
        <taxon>Neocallimastigomycetes</taxon>
        <taxon>Neocallimastigales</taxon>
        <taxon>Neocallimastigaceae</taxon>
        <taxon>Neocallimastix</taxon>
    </lineage>
</organism>
<feature type="compositionally biased region" description="Basic and acidic residues" evidence="2">
    <location>
        <begin position="1455"/>
        <end position="1469"/>
    </location>
</feature>
<feature type="region of interest" description="Disordered" evidence="2">
    <location>
        <begin position="662"/>
        <end position="688"/>
    </location>
</feature>
<dbReference type="SMART" id="SM00671">
    <property type="entry name" value="SEL1"/>
    <property type="match status" value="7"/>
</dbReference>
<evidence type="ECO:0000256" key="2">
    <source>
        <dbReference type="SAM" id="MobiDB-lite"/>
    </source>
</evidence>
<dbReference type="SUPFAM" id="SSF81901">
    <property type="entry name" value="HCP-like"/>
    <property type="match status" value="2"/>
</dbReference>
<dbReference type="EMBL" id="MCOG01000326">
    <property type="protein sequence ID" value="ORY17546.1"/>
    <property type="molecule type" value="Genomic_DNA"/>
</dbReference>
<gene>
    <name evidence="3" type="ORF">LY90DRAFT_677316</name>
</gene>
<feature type="region of interest" description="Disordered" evidence="2">
    <location>
        <begin position="1496"/>
        <end position="1524"/>
    </location>
</feature>
<comment type="caution">
    <text evidence="3">The sequence shown here is derived from an EMBL/GenBank/DDBJ whole genome shotgun (WGS) entry which is preliminary data.</text>
</comment>
<feature type="compositionally biased region" description="Polar residues" evidence="2">
    <location>
        <begin position="1268"/>
        <end position="1278"/>
    </location>
</feature>
<dbReference type="InterPro" id="IPR051726">
    <property type="entry name" value="Chitin_Synth_Reg"/>
</dbReference>
<dbReference type="PANTHER" id="PTHR46430">
    <property type="entry name" value="PROTEIN SKT5-RELATED"/>
    <property type="match status" value="1"/>
</dbReference>
<dbReference type="STRING" id="1754190.A0A1Y2A4V6"/>
<reference evidence="3 4" key="1">
    <citation type="submission" date="2016-08" db="EMBL/GenBank/DDBJ databases">
        <title>A Parts List for Fungal Cellulosomes Revealed by Comparative Genomics.</title>
        <authorList>
            <consortium name="DOE Joint Genome Institute"/>
            <person name="Haitjema C.H."/>
            <person name="Gilmore S.P."/>
            <person name="Henske J.K."/>
            <person name="Solomon K.V."/>
            <person name="De Groot R."/>
            <person name="Kuo A."/>
            <person name="Mondo S.J."/>
            <person name="Salamov A.A."/>
            <person name="Labutti K."/>
            <person name="Zhao Z."/>
            <person name="Chiniquy J."/>
            <person name="Barry K."/>
            <person name="Brewer H.M."/>
            <person name="Purvine S.O."/>
            <person name="Wright A.T."/>
            <person name="Boxma B."/>
            <person name="Van Alen T."/>
            <person name="Hackstein J.H."/>
            <person name="Baker S.E."/>
            <person name="Grigoriev I.V."/>
            <person name="O'Malley M.A."/>
        </authorList>
    </citation>
    <scope>NUCLEOTIDE SEQUENCE [LARGE SCALE GENOMIC DNA]</scope>
    <source>
        <strain evidence="3 4">G1</strain>
    </source>
</reference>
<dbReference type="Proteomes" id="UP000193920">
    <property type="component" value="Unassembled WGS sequence"/>
</dbReference>
<feature type="compositionally biased region" description="Low complexity" evidence="2">
    <location>
        <begin position="1471"/>
        <end position="1481"/>
    </location>
</feature>
<feature type="region of interest" description="Disordered" evidence="2">
    <location>
        <begin position="1685"/>
        <end position="1705"/>
    </location>
</feature>
<feature type="region of interest" description="Disordered" evidence="2">
    <location>
        <begin position="1454"/>
        <end position="1481"/>
    </location>
</feature>
<protein>
    <submittedName>
        <fullName evidence="3">HCP-like protein</fullName>
    </submittedName>
</protein>
<feature type="region of interest" description="Disordered" evidence="2">
    <location>
        <begin position="996"/>
        <end position="1077"/>
    </location>
</feature>
<keyword evidence="1" id="KW-0677">Repeat</keyword>
<dbReference type="Gene3D" id="1.25.40.10">
    <property type="entry name" value="Tetratricopeptide repeat domain"/>
    <property type="match status" value="2"/>
</dbReference>
<feature type="compositionally biased region" description="Low complexity" evidence="2">
    <location>
        <begin position="1248"/>
        <end position="1260"/>
    </location>
</feature>
<dbReference type="Pfam" id="PF08238">
    <property type="entry name" value="Sel1"/>
    <property type="match status" value="5"/>
</dbReference>
<proteinExistence type="predicted"/>
<evidence type="ECO:0000313" key="4">
    <source>
        <dbReference type="Proteomes" id="UP000193920"/>
    </source>
</evidence>
<feature type="compositionally biased region" description="Basic and acidic residues" evidence="2">
    <location>
        <begin position="1685"/>
        <end position="1695"/>
    </location>
</feature>
<feature type="compositionally biased region" description="Low complexity" evidence="2">
    <location>
        <begin position="1065"/>
        <end position="1077"/>
    </location>
</feature>
<evidence type="ECO:0000256" key="1">
    <source>
        <dbReference type="ARBA" id="ARBA00022737"/>
    </source>
</evidence>
<name>A0A1Y2A4V6_9FUNG</name>